<dbReference type="AlphaFoldDB" id="A0A5Q2MZF1"/>
<sequence length="305" mass="35629">MRDIVDNNLRVLSEIHEDIWRNELETDFSAVSTIASIEEIIKVLNSLANQVRTIVLNRNEVATMNDFDIYNDITELPENLINDIKVIKILKEFVGNQKREVILNCTKPSLEAAGFWNIIETFAQHKRALSCLLIFPQISTEVLKQCLFLSSYDRFTYHEYILIPDFEGVTDLRERARLEQVQHVGIQNPQFTVSLVNQIVNQYEREKRTRMLSNCRNILNHDNEIIIFILRESQRSGLRTIEEFVVGMNADWIVLSFSRDLRSLRVRAVNSVKPEVYETYAIKLFKLCQNLNITTLDEVMVMELM</sequence>
<evidence type="ECO:0000313" key="1">
    <source>
        <dbReference type="EMBL" id="QGG46839.1"/>
    </source>
</evidence>
<protein>
    <submittedName>
        <fullName evidence="1">Uncharacterized protein</fullName>
    </submittedName>
</protein>
<dbReference type="KEGG" id="hcv:FTV88_0661"/>
<dbReference type="EMBL" id="CP045875">
    <property type="protein sequence ID" value="QGG46839.1"/>
    <property type="molecule type" value="Genomic_DNA"/>
</dbReference>
<evidence type="ECO:0000313" key="2">
    <source>
        <dbReference type="Proteomes" id="UP000366051"/>
    </source>
</evidence>
<dbReference type="RefSeq" id="WP_153724336.1">
    <property type="nucleotide sequence ID" value="NZ_CP045875.1"/>
</dbReference>
<keyword evidence="2" id="KW-1185">Reference proteome</keyword>
<name>A0A5Q2MZF1_9FIRM</name>
<gene>
    <name evidence="1" type="ORF">FTV88_0661</name>
</gene>
<dbReference type="Proteomes" id="UP000366051">
    <property type="component" value="Chromosome"/>
</dbReference>
<dbReference type="OrthoDB" id="9851310at2"/>
<accession>A0A5Q2MZF1</accession>
<proteinExistence type="predicted"/>
<reference evidence="2" key="1">
    <citation type="submission" date="2019-11" db="EMBL/GenBank/DDBJ databases">
        <title>Genome sequence of Heliorestis convoluta strain HH, an alkaliphilic and minimalistic phototrophic bacterium from a soda lake in Egypt.</title>
        <authorList>
            <person name="Dewey E.D."/>
            <person name="Stokes L.M."/>
            <person name="Burchell B.M."/>
            <person name="Shaffer K.N."/>
            <person name="Huntington A.M."/>
            <person name="Baker J.M."/>
            <person name="Nadendla S."/>
            <person name="Giglio M.G."/>
            <person name="Touchman J.W."/>
            <person name="Blankenship R.E."/>
            <person name="Madigan M.T."/>
            <person name="Sattley W.M."/>
        </authorList>
    </citation>
    <scope>NUCLEOTIDE SEQUENCE [LARGE SCALE GENOMIC DNA]</scope>
    <source>
        <strain evidence="2">HH</strain>
    </source>
</reference>
<organism evidence="1 2">
    <name type="scientific">Heliorestis convoluta</name>
    <dbReference type="NCBI Taxonomy" id="356322"/>
    <lineage>
        <taxon>Bacteria</taxon>
        <taxon>Bacillati</taxon>
        <taxon>Bacillota</taxon>
        <taxon>Clostridia</taxon>
        <taxon>Eubacteriales</taxon>
        <taxon>Heliobacteriaceae</taxon>
        <taxon>Heliorestis</taxon>
    </lineage>
</organism>